<evidence type="ECO:0000313" key="2">
    <source>
        <dbReference type="Proteomes" id="UP000078316"/>
    </source>
</evidence>
<name>A0A179S5A5_9HYPH</name>
<comment type="caution">
    <text evidence="1">The sequence shown here is derived from an EMBL/GenBank/DDBJ whole genome shotgun (WGS) entry which is preliminary data.</text>
</comment>
<evidence type="ECO:0000313" key="1">
    <source>
        <dbReference type="EMBL" id="OAS22219.1"/>
    </source>
</evidence>
<dbReference type="Proteomes" id="UP000078316">
    <property type="component" value="Unassembled WGS sequence"/>
</dbReference>
<protein>
    <submittedName>
        <fullName evidence="1">Uncharacterized protein</fullName>
    </submittedName>
</protein>
<organism evidence="1 2">
    <name type="scientific">Methylobacterium platani</name>
    <dbReference type="NCBI Taxonomy" id="427683"/>
    <lineage>
        <taxon>Bacteria</taxon>
        <taxon>Pseudomonadati</taxon>
        <taxon>Pseudomonadota</taxon>
        <taxon>Alphaproteobacteria</taxon>
        <taxon>Hyphomicrobiales</taxon>
        <taxon>Methylobacteriaceae</taxon>
        <taxon>Methylobacterium</taxon>
    </lineage>
</organism>
<dbReference type="OrthoDB" id="8004193at2"/>
<accession>A0A179S5A5</accession>
<dbReference type="EMBL" id="LWHQ01000039">
    <property type="protein sequence ID" value="OAS22219.1"/>
    <property type="molecule type" value="Genomic_DNA"/>
</dbReference>
<sequence>MTSPDPILAAITAHCAAYDAFQVAPEGEASILAEEGYRGAGDLLVTTACTTATGALKLLEHLRWWLADEAEFADAHQPTYGAAAVRVADLTMLACACWPTETLSQDPIHRAIATAEAAEAAHSAALSGLDENDDVQMRHANAAADASSAAFEALTTVTPTTRAGLFALAEFYARESEEFEPMCAGGQYLQHLATALRGSESTTLISGFPTSKAPSNQQLVCLIPRAVAQASMTASAQ</sequence>
<dbReference type="STRING" id="427683.A5481_19825"/>
<gene>
    <name evidence="1" type="ORF">A5481_19825</name>
</gene>
<dbReference type="RefSeq" id="WP_053082271.1">
    <property type="nucleotide sequence ID" value="NZ_LWHQ01000039.1"/>
</dbReference>
<reference evidence="1 2" key="1">
    <citation type="submission" date="2016-04" db="EMBL/GenBank/DDBJ databases">
        <authorList>
            <person name="Evans L.H."/>
            <person name="Alamgir A."/>
            <person name="Owens N."/>
            <person name="Weber N.D."/>
            <person name="Virtaneva K."/>
            <person name="Barbian K."/>
            <person name="Babar A."/>
            <person name="Rosenke K."/>
        </authorList>
    </citation>
    <scope>NUCLEOTIDE SEQUENCE [LARGE SCALE GENOMIC DNA]</scope>
    <source>
        <strain evidence="1 2">PMB02</strain>
    </source>
</reference>
<dbReference type="AlphaFoldDB" id="A0A179S5A5"/>
<proteinExistence type="predicted"/>